<dbReference type="GO" id="GO:0005507">
    <property type="term" value="F:copper ion binding"/>
    <property type="evidence" value="ECO:0007669"/>
    <property type="project" value="UniProtKB-UniRule"/>
</dbReference>
<feature type="signal peptide" evidence="9">
    <location>
        <begin position="1"/>
        <end position="21"/>
    </location>
</feature>
<evidence type="ECO:0000256" key="6">
    <source>
        <dbReference type="ARBA" id="ARBA00022982"/>
    </source>
</evidence>
<evidence type="ECO:0000256" key="5">
    <source>
        <dbReference type="ARBA" id="ARBA00022764"/>
    </source>
</evidence>
<dbReference type="OrthoDB" id="9814063at2"/>
<dbReference type="SUPFAM" id="SSF49503">
    <property type="entry name" value="Cupredoxins"/>
    <property type="match status" value="1"/>
</dbReference>
<protein>
    <recommendedName>
        <fullName evidence="9">Azurin</fullName>
    </recommendedName>
</protein>
<keyword evidence="4 9" id="KW-0732">Signal</keyword>
<dbReference type="EMBL" id="NEVP01000010">
    <property type="protein sequence ID" value="OZI47967.1"/>
    <property type="molecule type" value="Genomic_DNA"/>
</dbReference>
<keyword evidence="5 9" id="KW-0574">Periplasm</keyword>
<dbReference type="InterPro" id="IPR028871">
    <property type="entry name" value="BlueCu_1_BS"/>
</dbReference>
<dbReference type="NCBIfam" id="TIGR02695">
    <property type="entry name" value="azurin"/>
    <property type="match status" value="1"/>
</dbReference>
<comment type="subcellular location">
    <subcellularLocation>
        <location evidence="1 9">Periplasm</location>
    </subcellularLocation>
</comment>
<evidence type="ECO:0000256" key="2">
    <source>
        <dbReference type="ARBA" id="ARBA00022448"/>
    </source>
</evidence>
<name>A0A261TFE2_9BORD</name>
<dbReference type="InterPro" id="IPR050845">
    <property type="entry name" value="Cu-binding_ET"/>
</dbReference>
<evidence type="ECO:0000256" key="4">
    <source>
        <dbReference type="ARBA" id="ARBA00022729"/>
    </source>
</evidence>
<feature type="chain" id="PRO_5011812857" description="Azurin" evidence="9">
    <location>
        <begin position="22"/>
        <end position="150"/>
    </location>
</feature>
<keyword evidence="7 9" id="KW-0186">Copper</keyword>
<comment type="caution">
    <text evidence="11">The sequence shown here is derived from an EMBL/GenBank/DDBJ whole genome shotgun (WGS) entry which is preliminary data.</text>
</comment>
<evidence type="ECO:0000256" key="1">
    <source>
        <dbReference type="ARBA" id="ARBA00004418"/>
    </source>
</evidence>
<reference evidence="11 12" key="1">
    <citation type="submission" date="2017-05" db="EMBL/GenBank/DDBJ databases">
        <title>Complete and WGS of Bordetella genogroups.</title>
        <authorList>
            <person name="Spilker T."/>
            <person name="LiPuma J."/>
        </authorList>
    </citation>
    <scope>NUCLEOTIDE SEQUENCE [LARGE SCALE GENOMIC DNA]</scope>
    <source>
        <strain evidence="11 12">AU10456</strain>
    </source>
</reference>
<dbReference type="Pfam" id="PF00127">
    <property type="entry name" value="Copper-bind"/>
    <property type="match status" value="1"/>
</dbReference>
<keyword evidence="2 9" id="KW-0813">Transport</keyword>
<accession>A0A261TFE2</accession>
<dbReference type="PANTHER" id="PTHR38439:SF2">
    <property type="entry name" value="OUTER MEMBRANE PROTEIN H.8"/>
    <property type="match status" value="1"/>
</dbReference>
<evidence type="ECO:0000256" key="9">
    <source>
        <dbReference type="RuleBase" id="RU363017"/>
    </source>
</evidence>
<evidence type="ECO:0000259" key="10">
    <source>
        <dbReference type="Pfam" id="PF00127"/>
    </source>
</evidence>
<evidence type="ECO:0000313" key="12">
    <source>
        <dbReference type="Proteomes" id="UP000216913"/>
    </source>
</evidence>
<dbReference type="GO" id="GO:0042597">
    <property type="term" value="C:periplasmic space"/>
    <property type="evidence" value="ECO:0007669"/>
    <property type="project" value="UniProtKB-SubCell"/>
</dbReference>
<comment type="function">
    <text evidence="9">Transfers electrons from cytochrome c551 to cytochrome oxidase.</text>
</comment>
<keyword evidence="8" id="KW-1015">Disulfide bond</keyword>
<feature type="domain" description="Blue (type 1) copper" evidence="10">
    <location>
        <begin position="23"/>
        <end position="148"/>
    </location>
</feature>
<keyword evidence="12" id="KW-1185">Reference proteome</keyword>
<gene>
    <name evidence="11" type="ORF">CAL25_16400</name>
</gene>
<dbReference type="InterPro" id="IPR014068">
    <property type="entry name" value="Azurin"/>
</dbReference>
<dbReference type="InterPro" id="IPR008972">
    <property type="entry name" value="Cupredoxin"/>
</dbReference>
<keyword evidence="6 9" id="KW-0249">Electron transport</keyword>
<evidence type="ECO:0000256" key="8">
    <source>
        <dbReference type="ARBA" id="ARBA00023157"/>
    </source>
</evidence>
<keyword evidence="3 9" id="KW-0479">Metal-binding</keyword>
<dbReference type="GO" id="GO:0009055">
    <property type="term" value="F:electron transfer activity"/>
    <property type="evidence" value="ECO:0007669"/>
    <property type="project" value="InterPro"/>
</dbReference>
<evidence type="ECO:0000313" key="11">
    <source>
        <dbReference type="EMBL" id="OZI47967.1"/>
    </source>
</evidence>
<sequence>MVFAKHAALIALTLLASPAFANECAVEISSNDQMQYNTKAIQVPKSCKTFSVTLAHAGKLPVNVMGHNWVLSSTADMQGVIGEAMAAGAAKGYFKEGDTRVIAHTKMLGGGEKDTATFDVAKLAAGQKYSFYCTFPGHSALMKGELTLAP</sequence>
<organism evidence="11 12">
    <name type="scientific">Bordetella genomosp. 5</name>
    <dbReference type="NCBI Taxonomy" id="1395608"/>
    <lineage>
        <taxon>Bacteria</taxon>
        <taxon>Pseudomonadati</taxon>
        <taxon>Pseudomonadota</taxon>
        <taxon>Betaproteobacteria</taxon>
        <taxon>Burkholderiales</taxon>
        <taxon>Alcaligenaceae</taxon>
        <taxon>Bordetella</taxon>
    </lineage>
</organism>
<proteinExistence type="predicted"/>
<dbReference type="Proteomes" id="UP000216913">
    <property type="component" value="Unassembled WGS sequence"/>
</dbReference>
<dbReference type="AlphaFoldDB" id="A0A261TFE2"/>
<dbReference type="InterPro" id="IPR000923">
    <property type="entry name" value="BlueCu_1"/>
</dbReference>
<dbReference type="FunFam" id="2.60.40.420:FF:000040">
    <property type="entry name" value="Azurin"/>
    <property type="match status" value="1"/>
</dbReference>
<dbReference type="CDD" id="cd13922">
    <property type="entry name" value="Azurin"/>
    <property type="match status" value="1"/>
</dbReference>
<dbReference type="Gene3D" id="2.60.40.420">
    <property type="entry name" value="Cupredoxins - blue copper proteins"/>
    <property type="match status" value="1"/>
</dbReference>
<dbReference type="PANTHER" id="PTHR38439">
    <property type="entry name" value="AURACYANIN-B"/>
    <property type="match status" value="1"/>
</dbReference>
<dbReference type="RefSeq" id="WP_094801808.1">
    <property type="nucleotide sequence ID" value="NZ_NEVN01000008.1"/>
</dbReference>
<evidence type="ECO:0000256" key="7">
    <source>
        <dbReference type="ARBA" id="ARBA00023008"/>
    </source>
</evidence>
<evidence type="ECO:0000256" key="3">
    <source>
        <dbReference type="ARBA" id="ARBA00022723"/>
    </source>
</evidence>
<dbReference type="PROSITE" id="PS00196">
    <property type="entry name" value="COPPER_BLUE"/>
    <property type="match status" value="1"/>
</dbReference>